<evidence type="ECO:0000256" key="1">
    <source>
        <dbReference type="SAM" id="SignalP"/>
    </source>
</evidence>
<comment type="caution">
    <text evidence="2">The sequence shown here is derived from an EMBL/GenBank/DDBJ whole genome shotgun (WGS) entry which is preliminary data.</text>
</comment>
<reference evidence="2 3" key="1">
    <citation type="submission" date="2018-08" db="EMBL/GenBank/DDBJ databases">
        <title>Bacillus phenotypic plasticity.</title>
        <authorList>
            <person name="Hurtado E."/>
        </authorList>
    </citation>
    <scope>NUCLEOTIDE SEQUENCE [LARGE SCALE GENOMIC DNA]</scope>
    <source>
        <strain evidence="2 3">111b</strain>
    </source>
</reference>
<protein>
    <recommendedName>
        <fullName evidence="4">DUF5065 domain-containing protein</fullName>
    </recommendedName>
</protein>
<organism evidence="2 3">
    <name type="scientific">Bacillus cereus</name>
    <dbReference type="NCBI Taxonomy" id="1396"/>
    <lineage>
        <taxon>Bacteria</taxon>
        <taxon>Bacillati</taxon>
        <taxon>Bacillota</taxon>
        <taxon>Bacilli</taxon>
        <taxon>Bacillales</taxon>
        <taxon>Bacillaceae</taxon>
        <taxon>Bacillus</taxon>
        <taxon>Bacillus cereus group</taxon>
    </lineage>
</organism>
<feature type="signal peptide" evidence="1">
    <location>
        <begin position="1"/>
        <end position="23"/>
    </location>
</feature>
<feature type="chain" id="PRO_5040718947" description="DUF5065 domain-containing protein" evidence="1">
    <location>
        <begin position="24"/>
        <end position="121"/>
    </location>
</feature>
<dbReference type="Proteomes" id="UP000323321">
    <property type="component" value="Unassembled WGS sequence"/>
</dbReference>
<dbReference type="AlphaFoldDB" id="A0A9W7PYR6"/>
<sequence length="121" mass="13678">MKKKIIGLMLFFAILLPASVSLAGSYSNWYEITGGKWTPNISMGENRTVTVATNTTRNDAGPGTKVFLYLEKGSKVYDESWNYANGYDVSKTMKTKESGQYKVYFRNYTGMTMRADFTITF</sequence>
<name>A0A9W7PYR6_BACCE</name>
<evidence type="ECO:0008006" key="4">
    <source>
        <dbReference type="Google" id="ProtNLM"/>
    </source>
</evidence>
<accession>A0A9W7PYR6</accession>
<proteinExistence type="predicted"/>
<keyword evidence="1" id="KW-0732">Signal</keyword>
<gene>
    <name evidence="2" type="ORF">DX932_32415</name>
</gene>
<evidence type="ECO:0000313" key="3">
    <source>
        <dbReference type="Proteomes" id="UP000323321"/>
    </source>
</evidence>
<dbReference type="RefSeq" id="WP_150159686.1">
    <property type="nucleotide sequence ID" value="NZ_QSMZ01000071.1"/>
</dbReference>
<evidence type="ECO:0000313" key="2">
    <source>
        <dbReference type="EMBL" id="KAA6448141.1"/>
    </source>
</evidence>
<dbReference type="EMBL" id="QSMZ01000071">
    <property type="protein sequence ID" value="KAA6448141.1"/>
    <property type="molecule type" value="Genomic_DNA"/>
</dbReference>